<dbReference type="GO" id="GO:0030896">
    <property type="term" value="C:checkpoint clamp complex"/>
    <property type="evidence" value="ECO:0007669"/>
    <property type="project" value="TreeGrafter"/>
</dbReference>
<dbReference type="GO" id="GO:0006281">
    <property type="term" value="P:DNA repair"/>
    <property type="evidence" value="ECO:0007669"/>
    <property type="project" value="UniProtKB-KW"/>
</dbReference>
<dbReference type="Pfam" id="PF02144">
    <property type="entry name" value="Rad1"/>
    <property type="match status" value="1"/>
</dbReference>
<evidence type="ECO:0000256" key="6">
    <source>
        <dbReference type="SAM" id="SignalP"/>
    </source>
</evidence>
<dbReference type="GO" id="GO:0008311">
    <property type="term" value="F:double-stranded DNA 3'-5' DNA exonuclease activity"/>
    <property type="evidence" value="ECO:0007669"/>
    <property type="project" value="UniProtKB-EC"/>
</dbReference>
<dbReference type="AlphaFoldDB" id="A0AAE0WLZ7"/>
<name>A0AAE0WLZ7_9PEZI</name>
<dbReference type="EC" id="3.1.11.2" evidence="7"/>
<dbReference type="GO" id="GO:0000077">
    <property type="term" value="P:DNA damage checkpoint signaling"/>
    <property type="evidence" value="ECO:0007669"/>
    <property type="project" value="InterPro"/>
</dbReference>
<keyword evidence="7" id="KW-0378">Hydrolase</keyword>
<dbReference type="PANTHER" id="PTHR10870">
    <property type="entry name" value="CELL CYCLE CHECKPOINT PROTEIN RAD1"/>
    <property type="match status" value="1"/>
</dbReference>
<comment type="subcellular location">
    <subcellularLocation>
        <location evidence="1">Nucleus</location>
    </subcellularLocation>
</comment>
<dbReference type="Gene3D" id="3.70.10.10">
    <property type="match status" value="1"/>
</dbReference>
<dbReference type="RefSeq" id="XP_064693595.1">
    <property type="nucleotide sequence ID" value="XM_064838770.1"/>
</dbReference>
<keyword evidence="4" id="KW-0234">DNA repair</keyword>
<dbReference type="InterPro" id="IPR046938">
    <property type="entry name" value="DNA_clamp_sf"/>
</dbReference>
<keyword evidence="5" id="KW-0539">Nucleus</keyword>
<dbReference type="Proteomes" id="UP001274830">
    <property type="component" value="Unassembled WGS sequence"/>
</dbReference>
<comment type="similarity">
    <text evidence="2">Belongs to the rad1 family.</text>
</comment>
<comment type="caution">
    <text evidence="7">The sequence shown here is derived from an EMBL/GenBank/DDBJ whole genome shotgun (WGS) entry which is preliminary data.</text>
</comment>
<protein>
    <submittedName>
        <fullName evidence="7">Checkpoint clamp complex protein Rad1</fullName>
        <ecNumber evidence="7">3.1.11.2</ecNumber>
    </submittedName>
</protein>
<keyword evidence="6" id="KW-0732">Signal</keyword>
<sequence>MAHTGPMFSAVAASARQILLLLRCISFAKKALVRISSDGLRFSTDEGSSMEAFVFLEKALFTSYTYYPLLPPSSQDDPPEPPICAIDLQSLLETLNIFSLSDPNVSKRPAGYDDFAAHRLNRHAGINAFSNHAMGMTGVCTFRYHGEGSALSIHMSESGVTTTCDLTTYEAESTEEIPFNRNTLSVKTIMRASFLLDAVNELSSLTPASITIVASPTTRPGSHLSLSAVGALGSASIDFTTTTSSETPVLETFYCPSRTSASYRFTSLKAAQRAMATATKVSLRMDDEGVLSLQFLVEIEPASGNGNAAAAVAFVDFRIVPLVEGEGEREEVGDGGDDSE</sequence>
<gene>
    <name evidence="7" type="primary">rad1</name>
    <name evidence="7" type="ORF">LTR78_006072</name>
</gene>
<dbReference type="GeneID" id="89963310"/>
<dbReference type="SUPFAM" id="SSF55979">
    <property type="entry name" value="DNA clamp"/>
    <property type="match status" value="1"/>
</dbReference>
<keyword evidence="3" id="KW-0227">DNA damage</keyword>
<evidence type="ECO:0000256" key="3">
    <source>
        <dbReference type="ARBA" id="ARBA00022763"/>
    </source>
</evidence>
<dbReference type="EMBL" id="JAUTXT010000021">
    <property type="protein sequence ID" value="KAK3674225.1"/>
    <property type="molecule type" value="Genomic_DNA"/>
</dbReference>
<dbReference type="PRINTS" id="PR01245">
    <property type="entry name" value="RAD1REC1"/>
</dbReference>
<reference evidence="7" key="1">
    <citation type="submission" date="2023-07" db="EMBL/GenBank/DDBJ databases">
        <title>Black Yeasts Isolated from many extreme environments.</title>
        <authorList>
            <person name="Coleine C."/>
            <person name="Stajich J.E."/>
            <person name="Selbmann L."/>
        </authorList>
    </citation>
    <scope>NUCLEOTIDE SEQUENCE</scope>
    <source>
        <strain evidence="7">CCFEE 5485</strain>
    </source>
</reference>
<feature type="signal peptide" evidence="6">
    <location>
        <begin position="1"/>
        <end position="17"/>
    </location>
</feature>
<dbReference type="PANTHER" id="PTHR10870:SF0">
    <property type="entry name" value="CELL CYCLE CHECKPOINT PROTEIN RAD1"/>
    <property type="match status" value="1"/>
</dbReference>
<evidence type="ECO:0000256" key="2">
    <source>
        <dbReference type="ARBA" id="ARBA00010991"/>
    </source>
</evidence>
<evidence type="ECO:0000256" key="5">
    <source>
        <dbReference type="ARBA" id="ARBA00023242"/>
    </source>
</evidence>
<feature type="chain" id="PRO_5041963968" evidence="6">
    <location>
        <begin position="18"/>
        <end position="340"/>
    </location>
</feature>
<dbReference type="InterPro" id="IPR003021">
    <property type="entry name" value="Rad1_Rec1_Rad17"/>
</dbReference>
<accession>A0AAE0WLZ7</accession>
<organism evidence="7 8">
    <name type="scientific">Recurvomyces mirabilis</name>
    <dbReference type="NCBI Taxonomy" id="574656"/>
    <lineage>
        <taxon>Eukaryota</taxon>
        <taxon>Fungi</taxon>
        <taxon>Dikarya</taxon>
        <taxon>Ascomycota</taxon>
        <taxon>Pezizomycotina</taxon>
        <taxon>Dothideomycetes</taxon>
        <taxon>Dothideomycetidae</taxon>
        <taxon>Mycosphaerellales</taxon>
        <taxon>Teratosphaeriaceae</taxon>
        <taxon>Recurvomyces</taxon>
    </lineage>
</organism>
<evidence type="ECO:0000313" key="8">
    <source>
        <dbReference type="Proteomes" id="UP001274830"/>
    </source>
</evidence>
<proteinExistence type="inferred from homology"/>
<evidence type="ECO:0000256" key="4">
    <source>
        <dbReference type="ARBA" id="ARBA00023204"/>
    </source>
</evidence>
<evidence type="ECO:0000313" key="7">
    <source>
        <dbReference type="EMBL" id="KAK3674225.1"/>
    </source>
</evidence>
<evidence type="ECO:0000256" key="1">
    <source>
        <dbReference type="ARBA" id="ARBA00004123"/>
    </source>
</evidence>
<keyword evidence="8" id="KW-1185">Reference proteome</keyword>